<dbReference type="InterPro" id="IPR012939">
    <property type="entry name" value="Glyco_hydro_92"/>
</dbReference>
<dbReference type="InterPro" id="IPR041371">
    <property type="entry name" value="GH92_N"/>
</dbReference>
<dbReference type="PANTHER" id="PTHR12143">
    <property type="entry name" value="PEPTIDE N-GLYCANASE PNGASE -RELATED"/>
    <property type="match status" value="1"/>
</dbReference>
<sequence length="1032" mass="114412">MNKVFLFLLLFIANGLFAQVSYVNPFIGTGKSNVLTRWGSEGGVYPGAVAPNGFVQLTPQTRAAGYDYGDQSILFFSCIAHFSGFPSGSSGDLRVMPVNGGFNPRPFSHTDEKATPGYYSVLFRDNGTLVEATATGRAGMFRFTFMPHVVPQIFVSDSGWYKAVVTFNEPYLSKEKVDKGYVVTFAPGFSEKVILLNVSASTVSKESAERNIAVELKPGFDKIKEETYAKWEKALSVITVTDTSATNKTIFYTALYHSLLMPWIISDVDGVYRGADKQVHVVKDRVEYGGFSPWDTFRSLHPLLCLLFPDKQSEMVLSMLDIYQQTGFLPIETMTGNHAVPIIVDSYLKGVPGIDSILAYTAMKKSIGDTPHLQQDMAIYQKQGYIPFSYSESVTRTVEYAYDDWALAQFAGQVMHNKDDYRLFMERSYNYRNLFHPADMFMLPRNGKDVKQEPGNSGYKEGDKWVYTYFVPQHPQELINLLGGEVSFIHRLDTALMRNQIVFDNETVFHLPYLFNAAQAAGKTQQWIGNIMHTRFSATPGGLPGNDDLGSTSSWFVLSAMGFYPVAPGLPEYSIGVPLFQSMKLHLQNGKDFEIKRRGTGNYVHSLAVNNEPYNSMMLSHAAIIKGGELAFEMNDASAGKISDLSGNPGRPDFHIQNYKVSKRIVAPDEPFKVEFTIKNNGSMGTMPVKILDKDGWVIAEKNCLVDSGSTIKDAIICRFYTLGLTPVFIEGKEIEMTVRNAPAVDAKITDLTLQALIPRDSIQQIAFTVQNINGKAGHFDIPVKVDNQVVHVEKGVILKPGERVRVTFPFVVKQDGWHTVSVNKVKGKFSVYSHPLNTVLLDLSLSKDAALDKSGFGNNGEIIGASSGEPFLLGKDCFVEVPNAPSLDVMGNTLTMMAWVYPIGHDKGLIDMVTKGDSHVLQTENGKTLTFFAGGWGRGDVTVPVPDNWKDHWHHIAGVCYGDSLKLYIDGQLKGTTIVSDNVNLSGINKWTLGRNEEFPSARIFNGYMDKVKVFAAPLSEKEINEVMGKR</sequence>
<dbReference type="Pfam" id="PF17678">
    <property type="entry name" value="Glyco_hydro_92N"/>
    <property type="match status" value="1"/>
</dbReference>
<dbReference type="Pfam" id="PF13385">
    <property type="entry name" value="Laminin_G_3"/>
    <property type="match status" value="1"/>
</dbReference>
<dbReference type="Proteomes" id="UP000468388">
    <property type="component" value="Unassembled WGS sequence"/>
</dbReference>
<dbReference type="OrthoDB" id="9804511at2"/>
<dbReference type="InterPro" id="IPR050883">
    <property type="entry name" value="PNGase"/>
</dbReference>
<dbReference type="GO" id="GO:0004553">
    <property type="term" value="F:hydrolase activity, hydrolyzing O-glycosyl compounds"/>
    <property type="evidence" value="ECO:0007669"/>
    <property type="project" value="UniProtKB-ARBA"/>
</dbReference>
<protein>
    <recommendedName>
        <fullName evidence="7">LamG-like jellyroll fold domain-containing protein</fullName>
    </recommendedName>
</protein>
<dbReference type="Pfam" id="PF07971">
    <property type="entry name" value="Glyco_hydro_92"/>
    <property type="match status" value="1"/>
</dbReference>
<comment type="subunit">
    <text evidence="2">Monomer.</text>
</comment>
<dbReference type="PANTHER" id="PTHR12143:SF43">
    <property type="entry name" value="PUTATIVE-RELATED"/>
    <property type="match status" value="1"/>
</dbReference>
<dbReference type="SMART" id="SM00560">
    <property type="entry name" value="LamGL"/>
    <property type="match status" value="1"/>
</dbReference>
<dbReference type="InterPro" id="IPR006558">
    <property type="entry name" value="LamG-like"/>
</dbReference>
<dbReference type="Gene3D" id="2.60.120.200">
    <property type="match status" value="1"/>
</dbReference>
<dbReference type="AlphaFoldDB" id="A0A6N8JDZ8"/>
<evidence type="ECO:0000256" key="2">
    <source>
        <dbReference type="ARBA" id="ARBA00011245"/>
    </source>
</evidence>
<dbReference type="SUPFAM" id="SSF49899">
    <property type="entry name" value="Concanavalin A-like lectins/glucanases"/>
    <property type="match status" value="1"/>
</dbReference>
<dbReference type="GO" id="GO:0000224">
    <property type="term" value="F:peptide-N4-(N-acetyl-beta-glucosaminyl)asparagine amidase activity"/>
    <property type="evidence" value="ECO:0007669"/>
    <property type="project" value="TreeGrafter"/>
</dbReference>
<dbReference type="NCBIfam" id="TIGR01180">
    <property type="entry name" value="aman2_put"/>
    <property type="match status" value="1"/>
</dbReference>
<evidence type="ECO:0000256" key="4">
    <source>
        <dbReference type="ARBA" id="ARBA00022837"/>
    </source>
</evidence>
<keyword evidence="5" id="KW-1015">Disulfide bond</keyword>
<evidence type="ECO:0000259" key="7">
    <source>
        <dbReference type="SMART" id="SM00560"/>
    </source>
</evidence>
<dbReference type="GO" id="GO:0006516">
    <property type="term" value="P:glycoprotein catabolic process"/>
    <property type="evidence" value="ECO:0007669"/>
    <property type="project" value="TreeGrafter"/>
</dbReference>
<keyword evidence="4" id="KW-0106">Calcium</keyword>
<dbReference type="InterPro" id="IPR014718">
    <property type="entry name" value="GH-type_carb-bd"/>
</dbReference>
<dbReference type="InterPro" id="IPR013320">
    <property type="entry name" value="ConA-like_dom_sf"/>
</dbReference>
<dbReference type="Gene3D" id="3.30.2080.10">
    <property type="entry name" value="GH92 mannosidase domain"/>
    <property type="match status" value="1"/>
</dbReference>
<dbReference type="Gene3D" id="2.70.98.10">
    <property type="match status" value="2"/>
</dbReference>
<dbReference type="GO" id="GO:0005975">
    <property type="term" value="P:carbohydrate metabolic process"/>
    <property type="evidence" value="ECO:0007669"/>
    <property type="project" value="InterPro"/>
</dbReference>
<gene>
    <name evidence="8" type="ORF">GO495_21435</name>
</gene>
<comment type="caution">
    <text evidence="8">The sequence shown here is derived from an EMBL/GenBank/DDBJ whole genome shotgun (WGS) entry which is preliminary data.</text>
</comment>
<feature type="chain" id="PRO_5027075724" description="LamG-like jellyroll fold domain-containing protein" evidence="6">
    <location>
        <begin position="19"/>
        <end position="1032"/>
    </location>
</feature>
<evidence type="ECO:0000256" key="5">
    <source>
        <dbReference type="ARBA" id="ARBA00023157"/>
    </source>
</evidence>
<comment type="cofactor">
    <cofactor evidence="1">
        <name>Ca(2+)</name>
        <dbReference type="ChEBI" id="CHEBI:29108"/>
    </cofactor>
</comment>
<evidence type="ECO:0000256" key="3">
    <source>
        <dbReference type="ARBA" id="ARBA00022729"/>
    </source>
</evidence>
<evidence type="ECO:0000256" key="6">
    <source>
        <dbReference type="SAM" id="SignalP"/>
    </source>
</evidence>
<evidence type="ECO:0000256" key="1">
    <source>
        <dbReference type="ARBA" id="ARBA00001913"/>
    </source>
</evidence>
<dbReference type="InterPro" id="IPR008928">
    <property type="entry name" value="6-hairpin_glycosidase_sf"/>
</dbReference>
<reference evidence="8 9" key="1">
    <citation type="submission" date="2019-12" db="EMBL/GenBank/DDBJ databases">
        <title>The draft genomic sequence of strain Chitinophaga oryziterrae JCM 16595.</title>
        <authorList>
            <person name="Zhang X."/>
        </authorList>
    </citation>
    <scope>NUCLEOTIDE SEQUENCE [LARGE SCALE GENOMIC DNA]</scope>
    <source>
        <strain evidence="8 9">JCM 16595</strain>
    </source>
</reference>
<dbReference type="EMBL" id="WRXO01000006">
    <property type="protein sequence ID" value="MVT43174.1"/>
    <property type="molecule type" value="Genomic_DNA"/>
</dbReference>
<accession>A0A6N8JDZ8</accession>
<organism evidence="8 9">
    <name type="scientific">Chitinophaga oryziterrae</name>
    <dbReference type="NCBI Taxonomy" id="1031224"/>
    <lineage>
        <taxon>Bacteria</taxon>
        <taxon>Pseudomonadati</taxon>
        <taxon>Bacteroidota</taxon>
        <taxon>Chitinophagia</taxon>
        <taxon>Chitinophagales</taxon>
        <taxon>Chitinophagaceae</taxon>
        <taxon>Chitinophaga</taxon>
    </lineage>
</organism>
<name>A0A6N8JDZ8_9BACT</name>
<dbReference type="SUPFAM" id="SSF48208">
    <property type="entry name" value="Six-hairpin glycosidases"/>
    <property type="match status" value="1"/>
</dbReference>
<dbReference type="GO" id="GO:0030246">
    <property type="term" value="F:carbohydrate binding"/>
    <property type="evidence" value="ECO:0007669"/>
    <property type="project" value="InterPro"/>
</dbReference>
<keyword evidence="3 6" id="KW-0732">Signal</keyword>
<evidence type="ECO:0000313" key="9">
    <source>
        <dbReference type="Proteomes" id="UP000468388"/>
    </source>
</evidence>
<dbReference type="RefSeq" id="WP_157301777.1">
    <property type="nucleotide sequence ID" value="NZ_BAAAZB010000004.1"/>
</dbReference>
<dbReference type="Gene3D" id="1.20.1050.60">
    <property type="entry name" value="alpha-1,2-mannosidase"/>
    <property type="match status" value="1"/>
</dbReference>
<keyword evidence="9" id="KW-1185">Reference proteome</keyword>
<dbReference type="InterPro" id="IPR005887">
    <property type="entry name" value="GH92_a_mannosidase_put"/>
</dbReference>
<proteinExistence type="predicted"/>
<dbReference type="GO" id="GO:0005829">
    <property type="term" value="C:cytosol"/>
    <property type="evidence" value="ECO:0007669"/>
    <property type="project" value="TreeGrafter"/>
</dbReference>
<feature type="domain" description="LamG-like jellyroll fold" evidence="7">
    <location>
        <begin position="893"/>
        <end position="1023"/>
    </location>
</feature>
<feature type="signal peptide" evidence="6">
    <location>
        <begin position="1"/>
        <end position="18"/>
    </location>
</feature>
<evidence type="ECO:0000313" key="8">
    <source>
        <dbReference type="EMBL" id="MVT43174.1"/>
    </source>
</evidence>